<dbReference type="RefSeq" id="WP_339970554.1">
    <property type="nucleotide sequence ID" value="NZ_JAWMWG010000006.1"/>
</dbReference>
<proteinExistence type="predicted"/>
<organism evidence="1 2">
    <name type="scientific">Holzapfeliella saturejae</name>
    <dbReference type="NCBI Taxonomy" id="3082953"/>
    <lineage>
        <taxon>Bacteria</taxon>
        <taxon>Bacillati</taxon>
        <taxon>Bacillota</taxon>
        <taxon>Bacilli</taxon>
        <taxon>Lactobacillales</taxon>
        <taxon>Lactobacillaceae</taxon>
        <taxon>Holzapfeliella</taxon>
    </lineage>
</organism>
<accession>A0ABU8SI04</accession>
<protein>
    <submittedName>
        <fullName evidence="1">Uncharacterized protein</fullName>
    </submittedName>
</protein>
<comment type="caution">
    <text evidence="1">The sequence shown here is derived from an EMBL/GenBank/DDBJ whole genome shotgun (WGS) entry which is preliminary data.</text>
</comment>
<dbReference type="EMBL" id="JAWMWG010000006">
    <property type="protein sequence ID" value="MEJ6349011.1"/>
    <property type="molecule type" value="Genomic_DNA"/>
</dbReference>
<dbReference type="Proteomes" id="UP001377804">
    <property type="component" value="Unassembled WGS sequence"/>
</dbReference>
<name>A0ABU8SI04_9LACO</name>
<gene>
    <name evidence="1" type="ORF">R4Y45_07230</name>
</gene>
<evidence type="ECO:0000313" key="1">
    <source>
        <dbReference type="EMBL" id="MEJ6349011.1"/>
    </source>
</evidence>
<evidence type="ECO:0000313" key="2">
    <source>
        <dbReference type="Proteomes" id="UP001377804"/>
    </source>
</evidence>
<sequence>MELKTLINTLKQTGLPVAYGSLGGTDDDTEVPQPPYLVVLEDTRSDFIADNVNYSKSHNYHIEFYFDEKNPELEEQIEAVLTNNSIAFSVSEDMWIPEERFFEKIYSI</sequence>
<reference evidence="1 2" key="1">
    <citation type="submission" date="2023-10" db="EMBL/GenBank/DDBJ databases">
        <title>Holzapfeliella saturejae sp. nov. isolated from Satureja montana flowers.</title>
        <authorList>
            <person name="Alcantara C."/>
            <person name="Zuniga M."/>
            <person name="Landete J.M."/>
            <person name="Monedero V."/>
        </authorList>
    </citation>
    <scope>NUCLEOTIDE SEQUENCE [LARGE SCALE GENOMIC DNA]</scope>
    <source>
        <strain evidence="1 2">He02</strain>
    </source>
</reference>
<keyword evidence="2" id="KW-1185">Reference proteome</keyword>